<dbReference type="PANTHER" id="PTHR14359:SF6">
    <property type="entry name" value="PHOSPHOPANTOTHENOYLCYSTEINE DECARBOXYLASE"/>
    <property type="match status" value="1"/>
</dbReference>
<dbReference type="Proteomes" id="UP001459277">
    <property type="component" value="Unassembled WGS sequence"/>
</dbReference>
<organism evidence="3 4">
    <name type="scientific">Lithocarpus litseifolius</name>
    <dbReference type="NCBI Taxonomy" id="425828"/>
    <lineage>
        <taxon>Eukaryota</taxon>
        <taxon>Viridiplantae</taxon>
        <taxon>Streptophyta</taxon>
        <taxon>Embryophyta</taxon>
        <taxon>Tracheophyta</taxon>
        <taxon>Spermatophyta</taxon>
        <taxon>Magnoliopsida</taxon>
        <taxon>eudicotyledons</taxon>
        <taxon>Gunneridae</taxon>
        <taxon>Pentapetalae</taxon>
        <taxon>rosids</taxon>
        <taxon>fabids</taxon>
        <taxon>Fagales</taxon>
        <taxon>Fagaceae</taxon>
        <taxon>Lithocarpus</taxon>
    </lineage>
</organism>
<gene>
    <name evidence="3" type="ORF">SO802_020232</name>
</gene>
<evidence type="ECO:0000313" key="4">
    <source>
        <dbReference type="Proteomes" id="UP001459277"/>
    </source>
</evidence>
<reference evidence="3 4" key="1">
    <citation type="submission" date="2024-01" db="EMBL/GenBank/DDBJ databases">
        <title>A telomere-to-telomere, gap-free genome of sweet tea (Lithocarpus litseifolius).</title>
        <authorList>
            <person name="Zhou J."/>
        </authorList>
    </citation>
    <scope>NUCLEOTIDE SEQUENCE [LARGE SCALE GENOMIC DNA]</scope>
    <source>
        <strain evidence="3">Zhou-2022a</strain>
        <tissue evidence="3">Leaf</tissue>
    </source>
</reference>
<dbReference type="PANTHER" id="PTHR14359">
    <property type="entry name" value="HOMO-OLIGOMERIC FLAVIN CONTAINING CYS DECARBOXYLASE FAMILY"/>
    <property type="match status" value="1"/>
</dbReference>
<sequence length="191" mass="22302">MKKHISLCGAAIKKLKAKKSIWKAILCRRGVKGLVMVRRMKVLVSRFSAKRAYKGFDIDREVCLLIIHSYRLGLSPFRSHPFRIRSMLEYEVLRLANRNFLYIQFVLVDCPCDELTESIIEHEKIRVTTGSEMRLKLFARDENLHDRFPNEIAGGLCVNLLTCIVRAWDYNKPLFVASAMNTFMWNNPFME</sequence>
<dbReference type="SUPFAM" id="SSF52507">
    <property type="entry name" value="Homo-oligomeric flavin-containing Cys decarboxylases, HFCD"/>
    <property type="match status" value="1"/>
</dbReference>
<dbReference type="AlphaFoldDB" id="A0AAW2CCJ3"/>
<proteinExistence type="predicted"/>
<accession>A0AAW2CCJ3</accession>
<comment type="caution">
    <text evidence="3">The sequence shown here is derived from an EMBL/GenBank/DDBJ whole genome shotgun (WGS) entry which is preliminary data.</text>
</comment>
<protein>
    <submittedName>
        <fullName evidence="3">Uncharacterized protein</fullName>
    </submittedName>
</protein>
<dbReference type="InterPro" id="IPR036551">
    <property type="entry name" value="Flavin_trans-like"/>
</dbReference>
<keyword evidence="2" id="KW-0210">Decarboxylase</keyword>
<keyword evidence="2" id="KW-0456">Lyase</keyword>
<dbReference type="GO" id="GO:0010181">
    <property type="term" value="F:FMN binding"/>
    <property type="evidence" value="ECO:0007669"/>
    <property type="project" value="TreeGrafter"/>
</dbReference>
<evidence type="ECO:0000256" key="2">
    <source>
        <dbReference type="ARBA" id="ARBA00022793"/>
    </source>
</evidence>
<keyword evidence="1" id="KW-0285">Flavoprotein</keyword>
<dbReference type="EMBL" id="JAZDWU010000007">
    <property type="protein sequence ID" value="KAK9995546.1"/>
    <property type="molecule type" value="Genomic_DNA"/>
</dbReference>
<dbReference type="GO" id="GO:0004633">
    <property type="term" value="F:phosphopantothenoylcysteine decarboxylase activity"/>
    <property type="evidence" value="ECO:0007669"/>
    <property type="project" value="TreeGrafter"/>
</dbReference>
<dbReference type="GO" id="GO:0015937">
    <property type="term" value="P:coenzyme A biosynthetic process"/>
    <property type="evidence" value="ECO:0007669"/>
    <property type="project" value="TreeGrafter"/>
</dbReference>
<dbReference type="GO" id="GO:0071513">
    <property type="term" value="C:phosphopantothenoylcysteine decarboxylase complex"/>
    <property type="evidence" value="ECO:0007669"/>
    <property type="project" value="TreeGrafter"/>
</dbReference>
<keyword evidence="4" id="KW-1185">Reference proteome</keyword>
<name>A0AAW2CCJ3_9ROSI</name>
<keyword evidence="1" id="KW-0288">FMN</keyword>
<evidence type="ECO:0000256" key="1">
    <source>
        <dbReference type="ARBA" id="ARBA00022643"/>
    </source>
</evidence>
<dbReference type="Gene3D" id="3.40.50.1950">
    <property type="entry name" value="Flavin prenyltransferase-like"/>
    <property type="match status" value="1"/>
</dbReference>
<evidence type="ECO:0000313" key="3">
    <source>
        <dbReference type="EMBL" id="KAK9995546.1"/>
    </source>
</evidence>